<evidence type="ECO:0000313" key="1">
    <source>
        <dbReference type="EMBL" id="KAJ3654197.1"/>
    </source>
</evidence>
<accession>A0AA38ID15</accession>
<evidence type="ECO:0000313" key="2">
    <source>
        <dbReference type="Proteomes" id="UP001168821"/>
    </source>
</evidence>
<dbReference type="EMBL" id="JALNTZ010000004">
    <property type="protein sequence ID" value="KAJ3654197.1"/>
    <property type="molecule type" value="Genomic_DNA"/>
</dbReference>
<organism evidence="1 2">
    <name type="scientific">Zophobas morio</name>
    <dbReference type="NCBI Taxonomy" id="2755281"/>
    <lineage>
        <taxon>Eukaryota</taxon>
        <taxon>Metazoa</taxon>
        <taxon>Ecdysozoa</taxon>
        <taxon>Arthropoda</taxon>
        <taxon>Hexapoda</taxon>
        <taxon>Insecta</taxon>
        <taxon>Pterygota</taxon>
        <taxon>Neoptera</taxon>
        <taxon>Endopterygota</taxon>
        <taxon>Coleoptera</taxon>
        <taxon>Polyphaga</taxon>
        <taxon>Cucujiformia</taxon>
        <taxon>Tenebrionidae</taxon>
        <taxon>Zophobas</taxon>
    </lineage>
</organism>
<gene>
    <name evidence="1" type="ORF">Zmor_013401</name>
</gene>
<proteinExistence type="predicted"/>
<dbReference type="AlphaFoldDB" id="A0AA38ID15"/>
<name>A0AA38ID15_9CUCU</name>
<sequence length="82" mass="9383">MQLCSTYVLVVEVFSCTRRFQVRRKAQCRFEPDLSKKTERIDRVWVRPGSSELGWVGPKVGIGGRGMSLIYTFVDVAFLHTS</sequence>
<reference evidence="1" key="1">
    <citation type="journal article" date="2023" name="G3 (Bethesda)">
        <title>Whole genome assemblies of Zophobas morio and Tenebrio molitor.</title>
        <authorList>
            <person name="Kaur S."/>
            <person name="Stinson S.A."/>
            <person name="diCenzo G.C."/>
        </authorList>
    </citation>
    <scope>NUCLEOTIDE SEQUENCE</scope>
    <source>
        <strain evidence="1">QUZm001</strain>
    </source>
</reference>
<keyword evidence="2" id="KW-1185">Reference proteome</keyword>
<comment type="caution">
    <text evidence="1">The sequence shown here is derived from an EMBL/GenBank/DDBJ whole genome shotgun (WGS) entry which is preliminary data.</text>
</comment>
<protein>
    <submittedName>
        <fullName evidence="1">Uncharacterized protein</fullName>
    </submittedName>
</protein>
<dbReference type="Proteomes" id="UP001168821">
    <property type="component" value="Unassembled WGS sequence"/>
</dbReference>